<dbReference type="InterPro" id="IPR007248">
    <property type="entry name" value="Mpv17_PMP22"/>
</dbReference>
<keyword evidence="3" id="KW-0812">Transmembrane</keyword>
<evidence type="ECO:0000256" key="2">
    <source>
        <dbReference type="ARBA" id="ARBA00006824"/>
    </source>
</evidence>
<dbReference type="EMBL" id="KV426014">
    <property type="protein sequence ID" value="KZV92099.1"/>
    <property type="molecule type" value="Genomic_DNA"/>
</dbReference>
<dbReference type="FunCoup" id="A0A166AI52">
    <property type="interactions" value="403"/>
</dbReference>
<evidence type="ECO:0000256" key="1">
    <source>
        <dbReference type="ARBA" id="ARBA00004141"/>
    </source>
</evidence>
<keyword evidence="8" id="KW-1185">Reference proteome</keyword>
<name>A0A166AI52_EXIGL</name>
<keyword evidence="5" id="KW-0472">Membrane</keyword>
<evidence type="ECO:0000256" key="5">
    <source>
        <dbReference type="ARBA" id="ARBA00023136"/>
    </source>
</evidence>
<proteinExistence type="inferred from homology"/>
<dbReference type="PANTHER" id="PTHR11266:SF50">
    <property type="entry name" value="VACUOLAR MEMBRANE PROTEIN YOR292C"/>
    <property type="match status" value="1"/>
</dbReference>
<dbReference type="STRING" id="1314781.A0A166AI52"/>
<accession>A0A166AI52</accession>
<dbReference type="Proteomes" id="UP000077266">
    <property type="component" value="Unassembled WGS sequence"/>
</dbReference>
<dbReference type="PANTHER" id="PTHR11266">
    <property type="entry name" value="PEROXISOMAL MEMBRANE PROTEIN 2, PXMP2 MPV17"/>
    <property type="match status" value="1"/>
</dbReference>
<evidence type="ECO:0000256" key="3">
    <source>
        <dbReference type="ARBA" id="ARBA00022692"/>
    </source>
</evidence>
<comment type="subcellular location">
    <subcellularLocation>
        <location evidence="1">Membrane</location>
        <topology evidence="1">Multi-pass membrane protein</topology>
    </subcellularLocation>
</comment>
<evidence type="ECO:0000313" key="8">
    <source>
        <dbReference type="Proteomes" id="UP000077266"/>
    </source>
</evidence>
<reference evidence="7 8" key="1">
    <citation type="journal article" date="2016" name="Mol. Biol. Evol.">
        <title>Comparative Genomics of Early-Diverging Mushroom-Forming Fungi Provides Insights into the Origins of Lignocellulose Decay Capabilities.</title>
        <authorList>
            <person name="Nagy L.G."/>
            <person name="Riley R."/>
            <person name="Tritt A."/>
            <person name="Adam C."/>
            <person name="Daum C."/>
            <person name="Floudas D."/>
            <person name="Sun H."/>
            <person name="Yadav J.S."/>
            <person name="Pangilinan J."/>
            <person name="Larsson K.H."/>
            <person name="Matsuura K."/>
            <person name="Barry K."/>
            <person name="Labutti K."/>
            <person name="Kuo R."/>
            <person name="Ohm R.A."/>
            <person name="Bhattacharya S.S."/>
            <person name="Shirouzu T."/>
            <person name="Yoshinaga Y."/>
            <person name="Martin F.M."/>
            <person name="Grigoriev I.V."/>
            <person name="Hibbett D.S."/>
        </authorList>
    </citation>
    <scope>NUCLEOTIDE SEQUENCE [LARGE SCALE GENOMIC DNA]</scope>
    <source>
        <strain evidence="7 8">HHB12029</strain>
    </source>
</reference>
<evidence type="ECO:0000256" key="4">
    <source>
        <dbReference type="ARBA" id="ARBA00022989"/>
    </source>
</evidence>
<dbReference type="OrthoDB" id="10267969at2759"/>
<dbReference type="AlphaFoldDB" id="A0A166AI52"/>
<dbReference type="Pfam" id="PF04117">
    <property type="entry name" value="Mpv17_PMP22"/>
    <property type="match status" value="1"/>
</dbReference>
<dbReference type="GO" id="GO:0005739">
    <property type="term" value="C:mitochondrion"/>
    <property type="evidence" value="ECO:0007669"/>
    <property type="project" value="TreeGrafter"/>
</dbReference>
<evidence type="ECO:0000313" key="7">
    <source>
        <dbReference type="EMBL" id="KZV92099.1"/>
    </source>
</evidence>
<keyword evidence="4" id="KW-1133">Transmembrane helix</keyword>
<gene>
    <name evidence="7" type="ORF">EXIGLDRAFT_836676</name>
</gene>
<dbReference type="GO" id="GO:0016020">
    <property type="term" value="C:membrane"/>
    <property type="evidence" value="ECO:0007669"/>
    <property type="project" value="UniProtKB-SubCell"/>
</dbReference>
<dbReference type="InParanoid" id="A0A166AI52"/>
<comment type="similarity">
    <text evidence="2 6">Belongs to the peroxisomal membrane protein PXMP2/4 family.</text>
</comment>
<organism evidence="7 8">
    <name type="scientific">Exidia glandulosa HHB12029</name>
    <dbReference type="NCBI Taxonomy" id="1314781"/>
    <lineage>
        <taxon>Eukaryota</taxon>
        <taxon>Fungi</taxon>
        <taxon>Dikarya</taxon>
        <taxon>Basidiomycota</taxon>
        <taxon>Agaricomycotina</taxon>
        <taxon>Agaricomycetes</taxon>
        <taxon>Auriculariales</taxon>
        <taxon>Exidiaceae</taxon>
        <taxon>Exidia</taxon>
    </lineage>
</organism>
<evidence type="ECO:0000256" key="6">
    <source>
        <dbReference type="RuleBase" id="RU363053"/>
    </source>
</evidence>
<sequence>MALAFTRFYNRSFDRSPYTTLAIANSGLSVLGDCLAQAVQVAGASDGETVRYDPVRSARFAVFGLVMGPFIGRWVKFLEQQFPMNAGKTTAGNLLALTKRVASDQILMAPLGLTIFLGSMGVMEGRSSGEIGLKYHDLFWPALYTNWKVWPAIQFVNFKFVPLAFRVPFQSTCGCFWTLYLSMLNSSDSNQHPKSA</sequence>
<protein>
    <submittedName>
        <fullName evidence="7">Uncharacterized protein</fullName>
    </submittedName>
</protein>